<dbReference type="STRING" id="4113.M1A3F3"/>
<reference evidence="1" key="2">
    <citation type="submission" date="2015-06" db="UniProtKB">
        <authorList>
            <consortium name="EnsemblPlants"/>
        </authorList>
    </citation>
    <scope>IDENTIFICATION</scope>
    <source>
        <strain evidence="1">DM1-3 516 R44</strain>
    </source>
</reference>
<dbReference type="Proteomes" id="UP000011115">
    <property type="component" value="Unassembled WGS sequence"/>
</dbReference>
<reference evidence="2" key="1">
    <citation type="journal article" date="2011" name="Nature">
        <title>Genome sequence and analysis of the tuber crop potato.</title>
        <authorList>
            <consortium name="The Potato Genome Sequencing Consortium"/>
        </authorList>
    </citation>
    <scope>NUCLEOTIDE SEQUENCE [LARGE SCALE GENOMIC DNA]</scope>
    <source>
        <strain evidence="2">cv. DM1-3 516 R44</strain>
    </source>
</reference>
<dbReference type="HOGENOM" id="CLU_1450024_0_0_1"/>
<dbReference type="PaxDb" id="4113-PGSC0003DMT400013873"/>
<dbReference type="InParanoid" id="M1A3F3"/>
<dbReference type="Gramene" id="PGSC0003DMT400013873">
    <property type="protein sequence ID" value="PGSC0003DMT400013873"/>
    <property type="gene ID" value="PGSC0003DMG400005431"/>
</dbReference>
<proteinExistence type="predicted"/>
<dbReference type="AlphaFoldDB" id="M1A3F3"/>
<sequence>MFLHRLPARHSSSGKRWLICGLGHRFNPHTMQSEVRYLNGEGVEGRAPLSTELRRLWMSKGRVIDEFLGYQKKKDLAETFENFRSIDDKRSALFDLLESFLTTKSPEGLRSSQLACRRSALFDLLESFLTTKYPEGLRASQLACRVVYFLRTVVAVQESNPCIIHGVRSFGVLIRYMQRQQLPVLGN</sequence>
<name>M1A3F3_SOLTU</name>
<evidence type="ECO:0000313" key="2">
    <source>
        <dbReference type="Proteomes" id="UP000011115"/>
    </source>
</evidence>
<keyword evidence="2" id="KW-1185">Reference proteome</keyword>
<organism evidence="1 2">
    <name type="scientific">Solanum tuberosum</name>
    <name type="common">Potato</name>
    <dbReference type="NCBI Taxonomy" id="4113"/>
    <lineage>
        <taxon>Eukaryota</taxon>
        <taxon>Viridiplantae</taxon>
        <taxon>Streptophyta</taxon>
        <taxon>Embryophyta</taxon>
        <taxon>Tracheophyta</taxon>
        <taxon>Spermatophyta</taxon>
        <taxon>Magnoliopsida</taxon>
        <taxon>eudicotyledons</taxon>
        <taxon>Gunneridae</taxon>
        <taxon>Pentapetalae</taxon>
        <taxon>asterids</taxon>
        <taxon>lamiids</taxon>
        <taxon>Solanales</taxon>
        <taxon>Solanaceae</taxon>
        <taxon>Solanoideae</taxon>
        <taxon>Solaneae</taxon>
        <taxon>Solanum</taxon>
    </lineage>
</organism>
<accession>M1A3F3</accession>
<evidence type="ECO:0000313" key="1">
    <source>
        <dbReference type="EnsemblPlants" id="PGSC0003DMT400013873"/>
    </source>
</evidence>
<dbReference type="EnsemblPlants" id="PGSC0003DMT400013873">
    <property type="protein sequence ID" value="PGSC0003DMT400013873"/>
    <property type="gene ID" value="PGSC0003DMG400005431"/>
</dbReference>
<protein>
    <submittedName>
        <fullName evidence="1">Uncharacterized protein</fullName>
    </submittedName>
</protein>